<dbReference type="SUPFAM" id="SSF51556">
    <property type="entry name" value="Metallo-dependent hydrolases"/>
    <property type="match status" value="1"/>
</dbReference>
<feature type="domain" description="Amidohydrolase-related" evidence="1">
    <location>
        <begin position="79"/>
        <end position="354"/>
    </location>
</feature>
<dbReference type="STRING" id="349307.Mthe_0603"/>
<dbReference type="GeneID" id="4461748"/>
<dbReference type="InterPro" id="IPR011059">
    <property type="entry name" value="Metal-dep_hydrolase_composite"/>
</dbReference>
<dbReference type="AlphaFoldDB" id="A0B6S0"/>
<dbReference type="PANTHER" id="PTHR43794">
    <property type="entry name" value="AMINOHYDROLASE SSNA-RELATED"/>
    <property type="match status" value="1"/>
</dbReference>
<dbReference type="KEGG" id="mtp:Mthe_0603"/>
<dbReference type="InterPro" id="IPR032466">
    <property type="entry name" value="Metal_Hydrolase"/>
</dbReference>
<keyword evidence="2" id="KW-0378">Hydrolase</keyword>
<dbReference type="HOGENOM" id="CLU_012358_1_0_2"/>
<protein>
    <submittedName>
        <fullName evidence="2">Amidohydrolase</fullName>
    </submittedName>
</protein>
<dbReference type="OrthoDB" id="42910at2157"/>
<dbReference type="SUPFAM" id="SSF51338">
    <property type="entry name" value="Composite domain of metallo-dependent hydrolases"/>
    <property type="match status" value="2"/>
</dbReference>
<organism evidence="2 3">
    <name type="scientific">Methanothrix thermoacetophila (strain DSM 6194 / JCM 14653 / NBRC 101360 / PT)</name>
    <name type="common">Methanosaeta thermophila</name>
    <dbReference type="NCBI Taxonomy" id="349307"/>
    <lineage>
        <taxon>Archaea</taxon>
        <taxon>Methanobacteriati</taxon>
        <taxon>Methanobacteriota</taxon>
        <taxon>Stenosarchaea group</taxon>
        <taxon>Methanomicrobia</taxon>
        <taxon>Methanotrichales</taxon>
        <taxon>Methanotrichaceae</taxon>
        <taxon>Methanothrix</taxon>
    </lineage>
</organism>
<sequence length="382" mass="41390">MRRIDEDVNKLNAPPISKYSGPGSLASASEDAGFQDELILSGTVIAGEDMVVLDGYVVIENGVIKEIGEGKERGHLEGIICPAFVNAHTHVADSIAKDPPFMDLADLVGPGGLKHRILESASDDLLVESMRFSVSEMLDTGTCVFGDFREGGSHGVELLLRAIEGLGIQSRIFGRPLRAPWDIHPACWGVGLSSTRDYDQSFVDEVVRIARKEGKRIAIHAGEAGRDDIDGALALDPDILIHLSRAERSDLRDVAESGASVVVCPRSNLFTRAGLPDVSSMLSLGINVCVGTDNIMINSTNIFREMELLSKALVRDDRQVFMMCTINGARALGMDERLGSVDPGKEARVMVFDRNSRNMRGSLNPLGSIVRRAEPSDIILRI</sequence>
<name>A0B6S0_METTP</name>
<dbReference type="RefSeq" id="WP_011695791.1">
    <property type="nucleotide sequence ID" value="NC_008553.1"/>
</dbReference>
<reference evidence="2 3" key="1">
    <citation type="submission" date="2006-10" db="EMBL/GenBank/DDBJ databases">
        <title>Complete sequence of Methanosaeta thermophila PT.</title>
        <authorList>
            <consortium name="US DOE Joint Genome Institute"/>
            <person name="Copeland A."/>
            <person name="Lucas S."/>
            <person name="Lapidus A."/>
            <person name="Barry K."/>
            <person name="Detter J.C."/>
            <person name="Glavina del Rio T."/>
            <person name="Hammon N."/>
            <person name="Israni S."/>
            <person name="Pitluck S."/>
            <person name="Chain P."/>
            <person name="Malfatti S."/>
            <person name="Shin M."/>
            <person name="Vergez L."/>
            <person name="Schmutz J."/>
            <person name="Larimer F."/>
            <person name="Land M."/>
            <person name="Hauser L."/>
            <person name="Kyrpides N."/>
            <person name="Kim E."/>
            <person name="Smith K.S."/>
            <person name="Ingram-Smith C."/>
            <person name="Richardson P."/>
        </authorList>
    </citation>
    <scope>NUCLEOTIDE SEQUENCE [LARGE SCALE GENOMIC DNA]</scope>
    <source>
        <strain evidence="3">DSM 6194 / JCM 14653 / NBRC 101360 / PT</strain>
    </source>
</reference>
<evidence type="ECO:0000259" key="1">
    <source>
        <dbReference type="Pfam" id="PF01979"/>
    </source>
</evidence>
<dbReference type="Gene3D" id="3.20.20.140">
    <property type="entry name" value="Metal-dependent hydrolases"/>
    <property type="match status" value="1"/>
</dbReference>
<dbReference type="Pfam" id="PF01979">
    <property type="entry name" value="Amidohydro_1"/>
    <property type="match status" value="1"/>
</dbReference>
<accession>A0B6S0</accession>
<gene>
    <name evidence="2" type="ordered locus">Mthe_0603</name>
</gene>
<dbReference type="PANTHER" id="PTHR43794:SF5">
    <property type="entry name" value="CHLOROHYDROLASE FAMILY PROTEIN"/>
    <property type="match status" value="1"/>
</dbReference>
<dbReference type="GO" id="GO:0016810">
    <property type="term" value="F:hydrolase activity, acting on carbon-nitrogen (but not peptide) bonds"/>
    <property type="evidence" value="ECO:0007669"/>
    <property type="project" value="InterPro"/>
</dbReference>
<evidence type="ECO:0000313" key="3">
    <source>
        <dbReference type="Proteomes" id="UP000000674"/>
    </source>
</evidence>
<proteinExistence type="predicted"/>
<dbReference type="EMBL" id="CP000477">
    <property type="protein sequence ID" value="ABK14394.1"/>
    <property type="molecule type" value="Genomic_DNA"/>
</dbReference>
<dbReference type="InterPro" id="IPR050287">
    <property type="entry name" value="MTA/SAH_deaminase"/>
</dbReference>
<dbReference type="InterPro" id="IPR006680">
    <property type="entry name" value="Amidohydro-rel"/>
</dbReference>
<evidence type="ECO:0000313" key="2">
    <source>
        <dbReference type="EMBL" id="ABK14394.1"/>
    </source>
</evidence>
<dbReference type="Proteomes" id="UP000000674">
    <property type="component" value="Chromosome"/>
</dbReference>
<keyword evidence="3" id="KW-1185">Reference proteome</keyword>